<feature type="site" description="Could be important to modulate the pK values of the two catalytic cysteine residues" evidence="8">
    <location>
        <position position="224"/>
    </location>
</feature>
<evidence type="ECO:0000313" key="11">
    <source>
        <dbReference type="Proteomes" id="UP000481852"/>
    </source>
</evidence>
<comment type="caution">
    <text evidence="10">The sequence shown here is derived from an EMBL/GenBank/DDBJ whole genome shotgun (WGS) entry which is preliminary data.</text>
</comment>
<evidence type="ECO:0000256" key="2">
    <source>
        <dbReference type="ARBA" id="ARBA00010219"/>
    </source>
</evidence>
<comment type="function">
    <text evidence="8">Catalyzes the stereoinversion of LL-2,6-diaminopimelate (L,L-DAP) to meso-diaminopimelate (meso-DAP), a precursor of L-lysine and an essential component of the bacterial peptidoglycan.</text>
</comment>
<evidence type="ECO:0000313" key="10">
    <source>
        <dbReference type="EMBL" id="MSS14655.1"/>
    </source>
</evidence>
<dbReference type="PANTHER" id="PTHR31689">
    <property type="entry name" value="DIAMINOPIMELATE EPIMERASE, CHLOROPLASTIC"/>
    <property type="match status" value="1"/>
</dbReference>
<feature type="binding site" evidence="8">
    <location>
        <begin position="234"/>
        <end position="235"/>
    </location>
    <ligand>
        <name>substrate</name>
    </ligand>
</feature>
<keyword evidence="11" id="KW-1185">Reference proteome</keyword>
<evidence type="ECO:0000256" key="7">
    <source>
        <dbReference type="ARBA" id="ARBA00051712"/>
    </source>
</evidence>
<dbReference type="Pfam" id="PF01678">
    <property type="entry name" value="DAP_epimerase"/>
    <property type="match status" value="2"/>
</dbReference>
<keyword evidence="8" id="KW-0963">Cytoplasm</keyword>
<protein>
    <recommendedName>
        <fullName evidence="3 8">Diaminopimelate epimerase</fullName>
        <shortName evidence="8">DAP epimerase</shortName>
        <ecNumber evidence="3 8">5.1.1.7</ecNumber>
    </recommendedName>
    <alternativeName>
        <fullName evidence="8">PLP-independent amino acid racemase</fullName>
    </alternativeName>
</protein>
<dbReference type="UniPathway" id="UPA00034">
    <property type="reaction ID" value="UER00025"/>
</dbReference>
<comment type="similarity">
    <text evidence="2 8">Belongs to the diaminopimelate epimerase family.</text>
</comment>
<name>A0A6L5X4V2_9FIRM</name>
<dbReference type="RefSeq" id="WP_154524704.1">
    <property type="nucleotide sequence ID" value="NZ_JAXFDQ010000002.1"/>
</dbReference>
<dbReference type="GO" id="GO:0005829">
    <property type="term" value="C:cytosol"/>
    <property type="evidence" value="ECO:0007669"/>
    <property type="project" value="TreeGrafter"/>
</dbReference>
<dbReference type="GO" id="GO:0008837">
    <property type="term" value="F:diaminopimelate epimerase activity"/>
    <property type="evidence" value="ECO:0007669"/>
    <property type="project" value="UniProtKB-UniRule"/>
</dbReference>
<dbReference type="HAMAP" id="MF_00197">
    <property type="entry name" value="DAP_epimerase"/>
    <property type="match status" value="1"/>
</dbReference>
<dbReference type="EMBL" id="VULZ01000005">
    <property type="protein sequence ID" value="MSS14655.1"/>
    <property type="molecule type" value="Genomic_DNA"/>
</dbReference>
<feature type="active site" description="Proton acceptor" evidence="8">
    <location>
        <position position="233"/>
    </location>
</feature>
<feature type="binding site" evidence="8">
    <location>
        <position position="206"/>
    </location>
    <ligand>
        <name>substrate</name>
    </ligand>
</feature>
<dbReference type="InterPro" id="IPR001653">
    <property type="entry name" value="DAP_epimerase_DapF"/>
</dbReference>
<dbReference type="PROSITE" id="PS01326">
    <property type="entry name" value="DAP_EPIMERASE"/>
    <property type="match status" value="1"/>
</dbReference>
<dbReference type="InterPro" id="IPR018510">
    <property type="entry name" value="DAP_epimerase_AS"/>
</dbReference>
<evidence type="ECO:0000256" key="5">
    <source>
        <dbReference type="ARBA" id="ARBA00023154"/>
    </source>
</evidence>
<feature type="binding site" evidence="8">
    <location>
        <position position="173"/>
    </location>
    <ligand>
        <name>substrate</name>
    </ligand>
</feature>
<evidence type="ECO:0000256" key="4">
    <source>
        <dbReference type="ARBA" id="ARBA00022605"/>
    </source>
</evidence>
<comment type="subcellular location">
    <subcellularLocation>
        <location evidence="8">Cytoplasm</location>
    </subcellularLocation>
</comment>
<dbReference type="AlphaFoldDB" id="A0A6L5X4V2"/>
<keyword evidence="4 8" id="KW-0028">Amino-acid biosynthesis</keyword>
<feature type="binding site" evidence="8">
    <location>
        <position position="62"/>
    </location>
    <ligand>
        <name>substrate</name>
    </ligand>
</feature>
<evidence type="ECO:0000256" key="8">
    <source>
        <dbReference type="HAMAP-Rule" id="MF_00197"/>
    </source>
</evidence>
<feature type="binding site" evidence="8">
    <location>
        <position position="11"/>
    </location>
    <ligand>
        <name>substrate</name>
    </ligand>
</feature>
<evidence type="ECO:0000256" key="1">
    <source>
        <dbReference type="ARBA" id="ARBA00005196"/>
    </source>
</evidence>
<comment type="caution">
    <text evidence="8">Lacks conserved residue(s) required for the propagation of feature annotation.</text>
</comment>
<feature type="binding site" evidence="8">
    <location>
        <begin position="224"/>
        <end position="225"/>
    </location>
    <ligand>
        <name>substrate</name>
    </ligand>
</feature>
<dbReference type="SUPFAM" id="SSF54506">
    <property type="entry name" value="Diaminopimelate epimerase-like"/>
    <property type="match status" value="2"/>
</dbReference>
<feature type="site" description="Could be important to modulate the pK values of the two catalytic cysteine residues" evidence="8">
    <location>
        <position position="175"/>
    </location>
</feature>
<sequence>MKFTKMHGCGNDYVYVNGFEETVQDPEKAAVFISDRHFGVGSDGLIIIRPSRTADCFMDMYNADGSRGKMCGNGIRCVAKYVYDHGMVQKERMTVETLSGVKTLDLHVKDGKVETVRVDMGSPVLEPEKISVRPREADGCLISEKKPYGRVILDAPLNVNGQSWPVTCVSMGNPHCVTRVRDPYGLDLPAIGPHFEHHPIFPEGVNTEFIHVDDRENVRMRVWERGSGETWACGTGACAVGVACILNGWTDRKVLVHLRGGDLLVEWDEEKNTVFMTGPAVTVFEGEIRL</sequence>
<dbReference type="NCBIfam" id="TIGR00652">
    <property type="entry name" value="DapF"/>
    <property type="match status" value="1"/>
</dbReference>
<evidence type="ECO:0000256" key="9">
    <source>
        <dbReference type="PROSITE-ProRule" id="PRU10125"/>
    </source>
</evidence>
<keyword evidence="5 8" id="KW-0457">Lysine biosynthesis</keyword>
<keyword evidence="6 8" id="KW-0413">Isomerase</keyword>
<dbReference type="Proteomes" id="UP000481852">
    <property type="component" value="Unassembled WGS sequence"/>
</dbReference>
<dbReference type="PANTHER" id="PTHR31689:SF0">
    <property type="entry name" value="DIAMINOPIMELATE EPIMERASE"/>
    <property type="match status" value="1"/>
</dbReference>
<evidence type="ECO:0000256" key="3">
    <source>
        <dbReference type="ARBA" id="ARBA00013080"/>
    </source>
</evidence>
<dbReference type="EC" id="5.1.1.7" evidence="3 8"/>
<comment type="subunit">
    <text evidence="8">Homodimer.</text>
</comment>
<dbReference type="GO" id="GO:0009089">
    <property type="term" value="P:lysine biosynthetic process via diaminopimelate"/>
    <property type="evidence" value="ECO:0007669"/>
    <property type="project" value="UniProtKB-UniRule"/>
</dbReference>
<reference evidence="10 11" key="1">
    <citation type="submission" date="2019-08" db="EMBL/GenBank/DDBJ databases">
        <title>In-depth cultivation of the pig gut microbiome towards novel bacterial diversity and tailored functional studies.</title>
        <authorList>
            <person name="Wylensek D."/>
            <person name="Hitch T.C.A."/>
            <person name="Clavel T."/>
        </authorList>
    </citation>
    <scope>NUCLEOTIDE SEQUENCE [LARGE SCALE GENOMIC DNA]</scope>
    <source>
        <strain evidence="10 11">Oil+RF-744-WCA-WT-11</strain>
    </source>
</reference>
<feature type="active site" evidence="9">
    <location>
        <position position="71"/>
    </location>
</feature>
<comment type="pathway">
    <text evidence="1 8">Amino-acid biosynthesis; L-lysine biosynthesis via DAP pathway; DL-2,6-diaminopimelate from LL-2,6-diaminopimelate: step 1/1.</text>
</comment>
<dbReference type="Gene3D" id="3.10.310.10">
    <property type="entry name" value="Diaminopimelate Epimerase, Chain A, domain 1"/>
    <property type="match status" value="2"/>
</dbReference>
<evidence type="ECO:0000256" key="6">
    <source>
        <dbReference type="ARBA" id="ARBA00023235"/>
    </source>
</evidence>
<comment type="catalytic activity">
    <reaction evidence="7 8">
        <text>(2S,6S)-2,6-diaminopimelate = meso-2,6-diaminopimelate</text>
        <dbReference type="Rhea" id="RHEA:15393"/>
        <dbReference type="ChEBI" id="CHEBI:57609"/>
        <dbReference type="ChEBI" id="CHEBI:57791"/>
        <dbReference type="EC" id="5.1.1.7"/>
    </reaction>
</comment>
<proteinExistence type="inferred from homology"/>
<organism evidence="10 11">
    <name type="scientific">Porcincola intestinalis</name>
    <dbReference type="NCBI Taxonomy" id="2606632"/>
    <lineage>
        <taxon>Bacteria</taxon>
        <taxon>Bacillati</taxon>
        <taxon>Bacillota</taxon>
        <taxon>Clostridia</taxon>
        <taxon>Lachnospirales</taxon>
        <taxon>Lachnospiraceae</taxon>
        <taxon>Porcincola</taxon>
    </lineage>
</organism>
<feature type="binding site" evidence="8">
    <location>
        <begin position="72"/>
        <end position="73"/>
    </location>
    <ligand>
        <name>substrate</name>
    </ligand>
</feature>
<feature type="active site" description="Proton donor" evidence="8">
    <location>
        <position position="71"/>
    </location>
</feature>
<gene>
    <name evidence="8" type="primary">dapF</name>
    <name evidence="10" type="ORF">FYJ35_06300</name>
</gene>
<accession>A0A6L5X4V2</accession>